<feature type="compositionally biased region" description="Basic and acidic residues" evidence="1">
    <location>
        <begin position="1"/>
        <end position="22"/>
    </location>
</feature>
<dbReference type="Proteomes" id="UP001159364">
    <property type="component" value="Linkage Group LG03"/>
</dbReference>
<protein>
    <submittedName>
        <fullName evidence="2">Uncharacterized protein</fullName>
    </submittedName>
</protein>
<sequence length="254" mass="29063">MEQSERASIRNLQKEQEREKRRLRDRQRRQSMSVEEREKHLARRRRNYQLRRQRAEVARLDLQTNPSIATNDEILMLPSNEYHEVASISSSNNLCNEVVPIPTDQRQQSMCATMTKTVALEVPANKLSQLPKRPLLNHIKRLARSLHAPVDVVENQKIEADLILQGQNATSSCIPPKKLRLNHVKRIARALNSDVAKTADADDQSKTGDTGLKDIPEELKTFSANNDGGFFTSLLNHIQGMEFTELLFKYIAKC</sequence>
<dbReference type="EMBL" id="JAIWQS010000003">
    <property type="protein sequence ID" value="KAJ8770490.1"/>
    <property type="molecule type" value="Genomic_DNA"/>
</dbReference>
<feature type="region of interest" description="Disordered" evidence="1">
    <location>
        <begin position="1"/>
        <end position="41"/>
    </location>
</feature>
<evidence type="ECO:0000313" key="2">
    <source>
        <dbReference type="EMBL" id="KAJ8770490.1"/>
    </source>
</evidence>
<evidence type="ECO:0000313" key="3">
    <source>
        <dbReference type="Proteomes" id="UP001159364"/>
    </source>
</evidence>
<gene>
    <name evidence="2" type="ORF">K2173_017981</name>
</gene>
<proteinExistence type="predicted"/>
<evidence type="ECO:0000256" key="1">
    <source>
        <dbReference type="SAM" id="MobiDB-lite"/>
    </source>
</evidence>
<reference evidence="2 3" key="1">
    <citation type="submission" date="2021-09" db="EMBL/GenBank/DDBJ databases">
        <title>Genomic insights and catalytic innovation underlie evolution of tropane alkaloids biosynthesis.</title>
        <authorList>
            <person name="Wang Y.-J."/>
            <person name="Tian T."/>
            <person name="Huang J.-P."/>
            <person name="Huang S.-X."/>
        </authorList>
    </citation>
    <scope>NUCLEOTIDE SEQUENCE [LARGE SCALE GENOMIC DNA]</scope>
    <source>
        <strain evidence="2">KIB-2018</strain>
        <tissue evidence="2">Leaf</tissue>
    </source>
</reference>
<dbReference type="AlphaFoldDB" id="A0AAV8TXB8"/>
<organism evidence="2 3">
    <name type="scientific">Erythroxylum novogranatense</name>
    <dbReference type="NCBI Taxonomy" id="1862640"/>
    <lineage>
        <taxon>Eukaryota</taxon>
        <taxon>Viridiplantae</taxon>
        <taxon>Streptophyta</taxon>
        <taxon>Embryophyta</taxon>
        <taxon>Tracheophyta</taxon>
        <taxon>Spermatophyta</taxon>
        <taxon>Magnoliopsida</taxon>
        <taxon>eudicotyledons</taxon>
        <taxon>Gunneridae</taxon>
        <taxon>Pentapetalae</taxon>
        <taxon>rosids</taxon>
        <taxon>fabids</taxon>
        <taxon>Malpighiales</taxon>
        <taxon>Erythroxylaceae</taxon>
        <taxon>Erythroxylum</taxon>
    </lineage>
</organism>
<accession>A0AAV8TXB8</accession>
<keyword evidence="3" id="KW-1185">Reference proteome</keyword>
<comment type="caution">
    <text evidence="2">The sequence shown here is derived from an EMBL/GenBank/DDBJ whole genome shotgun (WGS) entry which is preliminary data.</text>
</comment>
<name>A0AAV8TXB8_9ROSI</name>